<feature type="transmembrane region" description="Helical" evidence="1">
    <location>
        <begin position="180"/>
        <end position="203"/>
    </location>
</feature>
<feature type="transmembrane region" description="Helical" evidence="1">
    <location>
        <begin position="223"/>
        <end position="240"/>
    </location>
</feature>
<dbReference type="Proteomes" id="UP000003744">
    <property type="component" value="Unassembled WGS sequence"/>
</dbReference>
<keyword evidence="1" id="KW-0472">Membrane</keyword>
<dbReference type="EMBL" id="ACGC01000076">
    <property type="protein sequence ID" value="EEI82482.1"/>
    <property type="molecule type" value="Genomic_DNA"/>
</dbReference>
<protein>
    <recommendedName>
        <fullName evidence="4">ABC-2 family transporter protein</fullName>
    </recommendedName>
</protein>
<sequence length="249" mass="28946">MCRLTKVISMVQIELKKLKRKKLLLILFIVCLISSLIQYGMGNMTYNDIKYGSTFGWFLKNGLSVNSYYIFTPIFTLIGMELFLMESRDKVWNNLLTSPINIEDIVKSKKSVSLILSLIYSLLTFLLMLFFEIKLNLESINFNVVIQYFIRYIIHSLVSYLISWLIISVMLYFKQNLQIGVIVGFVVSFFGVFVSQLNMAYLYVVNSMFYISKAIDSTNKEKLISAIIVLLVFMLQKIILSKYCEKIYA</sequence>
<name>C2CIX2_9FIRM</name>
<reference evidence="2 3" key="1">
    <citation type="submission" date="2009-01" db="EMBL/GenBank/DDBJ databases">
        <authorList>
            <person name="Qin X."/>
            <person name="Bachman B."/>
            <person name="Battles P."/>
            <person name="Bell A."/>
            <person name="Bess C."/>
            <person name="Bickham C."/>
            <person name="Chaboub L."/>
            <person name="Chen D."/>
            <person name="Coyle M."/>
            <person name="Deiros D.R."/>
            <person name="Dinh H."/>
            <person name="Forbes L."/>
            <person name="Fowler G."/>
            <person name="Francisco L."/>
            <person name="Fu Q."/>
            <person name="Gubbala S."/>
            <person name="Hale W."/>
            <person name="Han Y."/>
            <person name="Hemphill L."/>
            <person name="Highlander S.K."/>
            <person name="Hirani K."/>
            <person name="Hogues M."/>
            <person name="Jackson L."/>
            <person name="Jakkamsetti A."/>
            <person name="Javaid M."/>
            <person name="Jiang H."/>
            <person name="Korchina V."/>
            <person name="Kovar C."/>
            <person name="Lara F."/>
            <person name="Lee S."/>
            <person name="Mata R."/>
            <person name="Mathew T."/>
            <person name="Moen C."/>
            <person name="Morales K."/>
            <person name="Munidasa M."/>
            <person name="Nazareth L."/>
            <person name="Ngo R."/>
            <person name="Nguyen L."/>
            <person name="Okwuonu G."/>
            <person name="Ongeri F."/>
            <person name="Patil S."/>
            <person name="Petrosino J."/>
            <person name="Pham C."/>
            <person name="Pham P."/>
            <person name="Pu L.-L."/>
            <person name="Puazo M."/>
            <person name="Raj R."/>
            <person name="Reid J."/>
            <person name="Rouhana J."/>
            <person name="Saada N."/>
            <person name="Shang Y."/>
            <person name="Simmons D."/>
            <person name="Thornton R."/>
            <person name="Warren J."/>
            <person name="Weissenberger G."/>
            <person name="Zhang J."/>
            <person name="Zhang L."/>
            <person name="Zhou C."/>
            <person name="Zhu D."/>
            <person name="Muzny D."/>
            <person name="Worley K."/>
            <person name="Gibbs R."/>
        </authorList>
    </citation>
    <scope>NUCLEOTIDE SEQUENCE [LARGE SCALE GENOMIC DNA]</scope>
    <source>
        <strain evidence="2 3">ATCC 35098</strain>
    </source>
</reference>
<feature type="transmembrane region" description="Helical" evidence="1">
    <location>
        <begin position="23"/>
        <end position="41"/>
    </location>
</feature>
<gene>
    <name evidence="2" type="ORF">HMPREF0077_1432</name>
</gene>
<dbReference type="AlphaFoldDB" id="C2CIX2"/>
<feature type="transmembrane region" description="Helical" evidence="1">
    <location>
        <begin position="67"/>
        <end position="85"/>
    </location>
</feature>
<evidence type="ECO:0000313" key="3">
    <source>
        <dbReference type="Proteomes" id="UP000003744"/>
    </source>
</evidence>
<dbReference type="Pfam" id="PF12730">
    <property type="entry name" value="ABC2_membrane_4"/>
    <property type="match status" value="1"/>
</dbReference>
<organism evidence="2 3">
    <name type="scientific">Anaerococcus tetradius ATCC 35098</name>
    <dbReference type="NCBI Taxonomy" id="525255"/>
    <lineage>
        <taxon>Bacteria</taxon>
        <taxon>Bacillati</taxon>
        <taxon>Bacillota</taxon>
        <taxon>Tissierellia</taxon>
        <taxon>Tissierellales</taxon>
        <taxon>Peptoniphilaceae</taxon>
        <taxon>Anaerococcus</taxon>
    </lineage>
</organism>
<accession>C2CIX2</accession>
<keyword evidence="1" id="KW-1133">Transmembrane helix</keyword>
<evidence type="ECO:0000256" key="1">
    <source>
        <dbReference type="SAM" id="Phobius"/>
    </source>
</evidence>
<dbReference type="eggNOG" id="ENOG502Z84J">
    <property type="taxonomic scope" value="Bacteria"/>
</dbReference>
<feature type="transmembrane region" description="Helical" evidence="1">
    <location>
        <begin position="112"/>
        <end position="133"/>
    </location>
</feature>
<proteinExistence type="predicted"/>
<evidence type="ECO:0000313" key="2">
    <source>
        <dbReference type="EMBL" id="EEI82482.1"/>
    </source>
</evidence>
<dbReference type="HOGENOM" id="CLU_1155882_0_0_9"/>
<feature type="transmembrane region" description="Helical" evidence="1">
    <location>
        <begin position="153"/>
        <end position="173"/>
    </location>
</feature>
<evidence type="ECO:0008006" key="4">
    <source>
        <dbReference type="Google" id="ProtNLM"/>
    </source>
</evidence>
<comment type="caution">
    <text evidence="2">The sequence shown here is derived from an EMBL/GenBank/DDBJ whole genome shotgun (WGS) entry which is preliminary data.</text>
</comment>
<keyword evidence="1" id="KW-0812">Transmembrane</keyword>